<gene>
    <name evidence="1" type="ORF">L9F63_025740</name>
</gene>
<evidence type="ECO:0000313" key="2">
    <source>
        <dbReference type="Proteomes" id="UP001233999"/>
    </source>
</evidence>
<keyword evidence="2" id="KW-1185">Reference proteome</keyword>
<comment type="caution">
    <text evidence="1">The sequence shown here is derived from an EMBL/GenBank/DDBJ whole genome shotgun (WGS) entry which is preliminary data.</text>
</comment>
<protein>
    <submittedName>
        <fullName evidence="1">Uncharacterized protein</fullName>
    </submittedName>
</protein>
<reference evidence="1" key="1">
    <citation type="journal article" date="2023" name="IScience">
        <title>Live-bearing cockroach genome reveals convergent evolutionary mechanisms linked to viviparity in insects and beyond.</title>
        <authorList>
            <person name="Fouks B."/>
            <person name="Harrison M.C."/>
            <person name="Mikhailova A.A."/>
            <person name="Marchal E."/>
            <person name="English S."/>
            <person name="Carruthers M."/>
            <person name="Jennings E.C."/>
            <person name="Chiamaka E.L."/>
            <person name="Frigard R.A."/>
            <person name="Pippel M."/>
            <person name="Attardo G.M."/>
            <person name="Benoit J.B."/>
            <person name="Bornberg-Bauer E."/>
            <person name="Tobe S.S."/>
        </authorList>
    </citation>
    <scope>NUCLEOTIDE SEQUENCE</scope>
    <source>
        <strain evidence="1">Stay&amp;Tobe</strain>
    </source>
</reference>
<organism evidence="1 2">
    <name type="scientific">Diploptera punctata</name>
    <name type="common">Pacific beetle cockroach</name>
    <dbReference type="NCBI Taxonomy" id="6984"/>
    <lineage>
        <taxon>Eukaryota</taxon>
        <taxon>Metazoa</taxon>
        <taxon>Ecdysozoa</taxon>
        <taxon>Arthropoda</taxon>
        <taxon>Hexapoda</taxon>
        <taxon>Insecta</taxon>
        <taxon>Pterygota</taxon>
        <taxon>Neoptera</taxon>
        <taxon>Polyneoptera</taxon>
        <taxon>Dictyoptera</taxon>
        <taxon>Blattodea</taxon>
        <taxon>Blaberoidea</taxon>
        <taxon>Blaberidae</taxon>
        <taxon>Diplopterinae</taxon>
        <taxon>Diploptera</taxon>
    </lineage>
</organism>
<accession>A0AAD8E3E4</accession>
<dbReference type="EMBL" id="JASPKZ010010015">
    <property type="protein sequence ID" value="KAJ9575309.1"/>
    <property type="molecule type" value="Genomic_DNA"/>
</dbReference>
<dbReference type="Proteomes" id="UP001233999">
    <property type="component" value="Unassembled WGS sequence"/>
</dbReference>
<dbReference type="AlphaFoldDB" id="A0AAD8E3E4"/>
<reference evidence="1" key="2">
    <citation type="submission" date="2023-05" db="EMBL/GenBank/DDBJ databases">
        <authorList>
            <person name="Fouks B."/>
        </authorList>
    </citation>
    <scope>NUCLEOTIDE SEQUENCE</scope>
    <source>
        <strain evidence="1">Stay&amp;Tobe</strain>
        <tissue evidence="1">Testes</tissue>
    </source>
</reference>
<name>A0AAD8E3E4_DIPPU</name>
<sequence length="89" mass="10694">MVFHFARRMKGIFHCLIDTFKTFWYIYIKIPFSGLSSRRFVTFYFCSINSVPNGVIPSASLREHYVDARCSEKRSNPQKFEILFIFFKY</sequence>
<evidence type="ECO:0000313" key="1">
    <source>
        <dbReference type="EMBL" id="KAJ9575309.1"/>
    </source>
</evidence>
<feature type="non-terminal residue" evidence="1">
    <location>
        <position position="89"/>
    </location>
</feature>
<proteinExistence type="predicted"/>
<feature type="non-terminal residue" evidence="1">
    <location>
        <position position="1"/>
    </location>
</feature>